<evidence type="ECO:0000313" key="2">
    <source>
        <dbReference type="Proteomes" id="UP001207468"/>
    </source>
</evidence>
<gene>
    <name evidence="1" type="ORF">F5148DRAFT_644980</name>
</gene>
<organism evidence="1 2">
    <name type="scientific">Russula earlei</name>
    <dbReference type="NCBI Taxonomy" id="71964"/>
    <lineage>
        <taxon>Eukaryota</taxon>
        <taxon>Fungi</taxon>
        <taxon>Dikarya</taxon>
        <taxon>Basidiomycota</taxon>
        <taxon>Agaricomycotina</taxon>
        <taxon>Agaricomycetes</taxon>
        <taxon>Russulales</taxon>
        <taxon>Russulaceae</taxon>
        <taxon>Russula</taxon>
    </lineage>
</organism>
<dbReference type="EMBL" id="JAGFNK010000005">
    <property type="protein sequence ID" value="KAI9512796.1"/>
    <property type="molecule type" value="Genomic_DNA"/>
</dbReference>
<comment type="caution">
    <text evidence="1">The sequence shown here is derived from an EMBL/GenBank/DDBJ whole genome shotgun (WGS) entry which is preliminary data.</text>
</comment>
<sequence>MVDLGGNEKPRLLKRPSNLSQMLGEPPLEVTSQPHQARSRCSTPALEIPSTDHAHQHRQFSRFSSHSFMGKTLSSSSFSHSHPSLQRRACLPRPFHPLGTLMIGATLRDLHQLVLHSSICHVLVSVDCAERGQRDLLNPTRTLSVVTIRPSTQACLRGLLASGYSIPFTMRDRRTSREGQSVQNPVTTPNGHPQKSSDPSIPRHTQRRSTSFWIRMRTIKDEPPHQQHSELDQDQENDASR</sequence>
<reference evidence="1" key="1">
    <citation type="submission" date="2021-03" db="EMBL/GenBank/DDBJ databases">
        <title>Evolutionary priming and transition to the ectomycorrhizal habit in an iconic lineage of mushroom-forming fungi: is preadaptation a requirement?</title>
        <authorList>
            <consortium name="DOE Joint Genome Institute"/>
            <person name="Looney B.P."/>
            <person name="Miyauchi S."/>
            <person name="Morin E."/>
            <person name="Drula E."/>
            <person name="Courty P.E."/>
            <person name="Chicoki N."/>
            <person name="Fauchery L."/>
            <person name="Kohler A."/>
            <person name="Kuo A."/>
            <person name="LaButti K."/>
            <person name="Pangilinan J."/>
            <person name="Lipzen A."/>
            <person name="Riley R."/>
            <person name="Andreopoulos W."/>
            <person name="He G."/>
            <person name="Johnson J."/>
            <person name="Barry K.W."/>
            <person name="Grigoriev I.V."/>
            <person name="Nagy L."/>
            <person name="Hibbett D."/>
            <person name="Henrissat B."/>
            <person name="Matheny P.B."/>
            <person name="Labbe J."/>
            <person name="Martin A.F."/>
        </authorList>
    </citation>
    <scope>NUCLEOTIDE SEQUENCE</scope>
    <source>
        <strain evidence="1">BPL698</strain>
    </source>
</reference>
<accession>A0ACC0UMJ0</accession>
<evidence type="ECO:0000313" key="1">
    <source>
        <dbReference type="EMBL" id="KAI9512796.1"/>
    </source>
</evidence>
<dbReference type="Proteomes" id="UP001207468">
    <property type="component" value="Unassembled WGS sequence"/>
</dbReference>
<protein>
    <submittedName>
        <fullName evidence="1">Uncharacterized protein</fullName>
    </submittedName>
</protein>
<name>A0ACC0UMJ0_9AGAM</name>
<proteinExistence type="predicted"/>
<keyword evidence="2" id="KW-1185">Reference proteome</keyword>